<feature type="domain" description="DUF559" evidence="1">
    <location>
        <begin position="238"/>
        <end position="296"/>
    </location>
</feature>
<dbReference type="SUPFAM" id="SSF52980">
    <property type="entry name" value="Restriction endonuclease-like"/>
    <property type="match status" value="1"/>
</dbReference>
<organism evidence="2 3">
    <name type="scientific">Microbacterium murale</name>
    <dbReference type="NCBI Taxonomy" id="1081040"/>
    <lineage>
        <taxon>Bacteria</taxon>
        <taxon>Bacillati</taxon>
        <taxon>Actinomycetota</taxon>
        <taxon>Actinomycetes</taxon>
        <taxon>Micrococcales</taxon>
        <taxon>Microbacteriaceae</taxon>
        <taxon>Microbacterium</taxon>
    </lineage>
</organism>
<dbReference type="Gene3D" id="3.40.960.10">
    <property type="entry name" value="VSR Endonuclease"/>
    <property type="match status" value="1"/>
</dbReference>
<dbReference type="InterPro" id="IPR007569">
    <property type="entry name" value="DUF559"/>
</dbReference>
<evidence type="ECO:0000259" key="1">
    <source>
        <dbReference type="Pfam" id="PF04480"/>
    </source>
</evidence>
<dbReference type="Pfam" id="PF04480">
    <property type="entry name" value="DUF559"/>
    <property type="match status" value="1"/>
</dbReference>
<accession>A0ABQ1RMH2</accession>
<keyword evidence="3" id="KW-1185">Reference proteome</keyword>
<evidence type="ECO:0000313" key="3">
    <source>
        <dbReference type="Proteomes" id="UP000629365"/>
    </source>
</evidence>
<dbReference type="Proteomes" id="UP000629365">
    <property type="component" value="Unassembled WGS sequence"/>
</dbReference>
<protein>
    <recommendedName>
        <fullName evidence="1">DUF559 domain-containing protein</fullName>
    </recommendedName>
</protein>
<sequence length="309" mass="34824">MRPRARMPRTLGETFTIREAEASGVGRSRRNSPDLHRPFHGVRAVEAPKTFTEFVACCHRRMKHGHRYGGRTGMRLWGLPHPEIWTMKEPLEVMVPPDTAPPRTGGVKGRRLAEDRAETTILKGVPVVDPVAAFFTCAHELTTAQAVTVIDALITTASNYPDLGPRRPMTTRQLIFDRLAHWGRFPGCATVREALPLARERVESPKETETRLLIVAAGLPEPEVQCGVFDRGRFIARVDLAYPRLKIAIEYEGDGHRTDKGQWRRDIQRQRELEALGWIVIRLTEDDLRNAGASLLTHLRRAIATRSNA</sequence>
<gene>
    <name evidence="2" type="ORF">GCM10007269_13450</name>
</gene>
<comment type="caution">
    <text evidence="2">The sequence shown here is derived from an EMBL/GenBank/DDBJ whole genome shotgun (WGS) entry which is preliminary data.</text>
</comment>
<name>A0ABQ1RMH2_9MICO</name>
<evidence type="ECO:0000313" key="2">
    <source>
        <dbReference type="EMBL" id="GGD71606.1"/>
    </source>
</evidence>
<reference evidence="3" key="1">
    <citation type="journal article" date="2019" name="Int. J. Syst. Evol. Microbiol.">
        <title>The Global Catalogue of Microorganisms (GCM) 10K type strain sequencing project: providing services to taxonomists for standard genome sequencing and annotation.</title>
        <authorList>
            <consortium name="The Broad Institute Genomics Platform"/>
            <consortium name="The Broad Institute Genome Sequencing Center for Infectious Disease"/>
            <person name="Wu L."/>
            <person name="Ma J."/>
        </authorList>
    </citation>
    <scope>NUCLEOTIDE SEQUENCE [LARGE SCALE GENOMIC DNA]</scope>
    <source>
        <strain evidence="3">CCM 7640</strain>
    </source>
</reference>
<proteinExistence type="predicted"/>
<dbReference type="InterPro" id="IPR011335">
    <property type="entry name" value="Restrct_endonuc-II-like"/>
</dbReference>
<dbReference type="EMBL" id="BMCM01000002">
    <property type="protein sequence ID" value="GGD71606.1"/>
    <property type="molecule type" value="Genomic_DNA"/>
</dbReference>